<sequence length="247" mass="26131">MRQHGNAAPHTPLHRRQVVAGFAAIGGAALWSATGGAGAAVAAPTAGRAVTTAPSAARWSGAHSANGWPVVERAPEHRVEGAGGTRVTSLDGDVTTVLLHLVRRYHYEVRALGPRDITGHTTDRVIGPPYESNHLSGTAIALFPDLYPAGAKGNVFPQDLATLRDILAELDGVVAWGGDQGHAKESHFQIAVAPGDKKLAEVAARVRAWGPRPGAGAGVLPDVFATERRTRARDVRDRQNHHSRRNR</sequence>
<reference evidence="1" key="1">
    <citation type="submission" date="2023-10" db="EMBL/GenBank/DDBJ databases">
        <title>Complete genome sequence of Streptomyces sp. JL1001.</title>
        <authorList>
            <person name="Jiang L."/>
        </authorList>
    </citation>
    <scope>NUCLEOTIDE SEQUENCE</scope>
    <source>
        <strain evidence="1">JL1001</strain>
    </source>
</reference>
<dbReference type="EMBL" id="CP136798">
    <property type="protein sequence ID" value="XCN16627.1"/>
    <property type="molecule type" value="Genomic_DNA"/>
</dbReference>
<evidence type="ECO:0000313" key="1">
    <source>
        <dbReference type="EMBL" id="XCN16627.1"/>
    </source>
</evidence>
<accession>A0AAU8KLX1</accession>
<name>A0AAU8KLX1_9ACTN</name>
<proteinExistence type="predicted"/>
<gene>
    <name evidence="1" type="ORF">R1Y80_24660</name>
</gene>
<protein>
    <recommendedName>
        <fullName evidence="2">M15 family metallopeptidase</fullName>
    </recommendedName>
</protein>
<dbReference type="PROSITE" id="PS51318">
    <property type="entry name" value="TAT"/>
    <property type="match status" value="1"/>
</dbReference>
<dbReference type="RefSeq" id="WP_100563729.1">
    <property type="nucleotide sequence ID" value="NZ_CP136798.1"/>
</dbReference>
<dbReference type="InterPro" id="IPR006311">
    <property type="entry name" value="TAT_signal"/>
</dbReference>
<dbReference type="AlphaFoldDB" id="A0AAU8KLX1"/>
<organism evidence="1">
    <name type="scientific">Streptomyces sp. JL1001</name>
    <dbReference type="NCBI Taxonomy" id="3078227"/>
    <lineage>
        <taxon>Bacteria</taxon>
        <taxon>Bacillati</taxon>
        <taxon>Actinomycetota</taxon>
        <taxon>Actinomycetes</taxon>
        <taxon>Kitasatosporales</taxon>
        <taxon>Streptomycetaceae</taxon>
        <taxon>Streptomyces</taxon>
    </lineage>
</organism>
<evidence type="ECO:0008006" key="2">
    <source>
        <dbReference type="Google" id="ProtNLM"/>
    </source>
</evidence>